<dbReference type="NCBIfam" id="NF001464">
    <property type="entry name" value="PRK00321.1-5"/>
    <property type="match status" value="1"/>
</dbReference>
<evidence type="ECO:0000256" key="1">
    <source>
        <dbReference type="ARBA" id="ARBA00004453"/>
    </source>
</evidence>
<keyword evidence="4" id="KW-0963">Cytoplasm</keyword>
<dbReference type="RefSeq" id="WP_189483207.1">
    <property type="nucleotide sequence ID" value="NZ_BMYR01000008.1"/>
</dbReference>
<reference evidence="7" key="1">
    <citation type="journal article" date="2019" name="Int. J. Syst. Evol. Microbiol.">
        <title>The Global Catalogue of Microorganisms (GCM) 10K type strain sequencing project: providing services to taxonomists for standard genome sequencing and annotation.</title>
        <authorList>
            <consortium name="The Broad Institute Genomics Platform"/>
            <consortium name="The Broad Institute Genome Sequencing Center for Infectious Disease"/>
            <person name="Wu L."/>
            <person name="Ma J."/>
        </authorList>
    </citation>
    <scope>NUCLEOTIDE SEQUENCE [LARGE SCALE GENOMIC DNA]</scope>
    <source>
        <strain evidence="7">KCTC 23723</strain>
    </source>
</reference>
<protein>
    <recommendedName>
        <fullName evidence="3">Recombination-associated protein RdgC</fullName>
    </recommendedName>
</protein>
<dbReference type="PANTHER" id="PTHR38103:SF1">
    <property type="entry name" value="RECOMBINATION-ASSOCIATED PROTEIN RDGC"/>
    <property type="match status" value="1"/>
</dbReference>
<evidence type="ECO:0000313" key="6">
    <source>
        <dbReference type="EMBL" id="GGW65074.1"/>
    </source>
</evidence>
<comment type="similarity">
    <text evidence="2">Belongs to the RdgC family.</text>
</comment>
<accession>A0ABQ2WN66</accession>
<evidence type="ECO:0000256" key="4">
    <source>
        <dbReference type="ARBA" id="ARBA00022490"/>
    </source>
</evidence>
<dbReference type="PANTHER" id="PTHR38103">
    <property type="entry name" value="RECOMBINATION-ASSOCIATED PROTEIN RDGC"/>
    <property type="match status" value="1"/>
</dbReference>
<comment type="subcellular location">
    <subcellularLocation>
        <location evidence="1">Cytoplasm</location>
        <location evidence="1">Nucleoid</location>
    </subcellularLocation>
</comment>
<evidence type="ECO:0000256" key="5">
    <source>
        <dbReference type="ARBA" id="ARBA00023172"/>
    </source>
</evidence>
<keyword evidence="5" id="KW-0233">DNA recombination</keyword>
<evidence type="ECO:0000313" key="7">
    <source>
        <dbReference type="Proteomes" id="UP000634667"/>
    </source>
</evidence>
<dbReference type="Proteomes" id="UP000634667">
    <property type="component" value="Unassembled WGS sequence"/>
</dbReference>
<evidence type="ECO:0000256" key="2">
    <source>
        <dbReference type="ARBA" id="ARBA00008657"/>
    </source>
</evidence>
<dbReference type="Pfam" id="PF04381">
    <property type="entry name" value="RdgC"/>
    <property type="match status" value="1"/>
</dbReference>
<name>A0ABQ2WN66_9ALTE</name>
<dbReference type="EMBL" id="BMYR01000008">
    <property type="protein sequence ID" value="GGW65074.1"/>
    <property type="molecule type" value="Genomic_DNA"/>
</dbReference>
<evidence type="ECO:0000256" key="3">
    <source>
        <dbReference type="ARBA" id="ARBA00022296"/>
    </source>
</evidence>
<sequence length="306" mass="34232">MWFKNARVYKLSAPLTTDIVALESALAEYKFSPCTGQEAVRTGFSFPLHPSIKQYCHQQAQRWFFAVKKQEKVLPAAVINEELQPKIEAAEQEQGRSLSRKEKQALKDDLIQSLLPRAFSRSQLTQGYYDVEHQWIVINTSSASKAEDMLALLRKALGSLPALPWLDNHKLNSHLQMWLAAEALPGTFQLGADVELKAPDEEGAKVRFSNHLLSADEVQTHLQDKLVTRIRLEQPEGMGLTMADDGGVKQLSYPDSITEQNDELGWEDLVTRLDADLLLMADSVNHALLAISKQVNALSDQEVPTS</sequence>
<comment type="caution">
    <text evidence="6">The sequence shown here is derived from an EMBL/GenBank/DDBJ whole genome shotgun (WGS) entry which is preliminary data.</text>
</comment>
<proteinExistence type="inferred from homology"/>
<dbReference type="InterPro" id="IPR007476">
    <property type="entry name" value="RdgC"/>
</dbReference>
<gene>
    <name evidence="6" type="primary">rdgC</name>
    <name evidence="6" type="ORF">GCM10008111_21380</name>
</gene>
<organism evidence="6 7">
    <name type="scientific">Alishewanella tabrizica</name>
    <dbReference type="NCBI Taxonomy" id="671278"/>
    <lineage>
        <taxon>Bacteria</taxon>
        <taxon>Pseudomonadati</taxon>
        <taxon>Pseudomonadota</taxon>
        <taxon>Gammaproteobacteria</taxon>
        <taxon>Alteromonadales</taxon>
        <taxon>Alteromonadaceae</taxon>
        <taxon>Alishewanella</taxon>
    </lineage>
</organism>
<keyword evidence="7" id="KW-1185">Reference proteome</keyword>